<dbReference type="SUPFAM" id="SSF53335">
    <property type="entry name" value="S-adenosyl-L-methionine-dependent methyltransferases"/>
    <property type="match status" value="1"/>
</dbReference>
<dbReference type="AlphaFoldDB" id="Q9HKL7"/>
<reference evidence="2 3" key="1">
    <citation type="journal article" date="2000" name="Nature">
        <title>The genome sequence of the thermoacidophilic scavenger Thermoplasma acidophilum.</title>
        <authorList>
            <person name="Ruepp A."/>
            <person name="Graml W."/>
            <person name="Santos-Martinez M.L."/>
            <person name="Koretke K.K."/>
            <person name="Volker C."/>
            <person name="Mewes H.W."/>
            <person name="Frishman D."/>
            <person name="Stocker S."/>
            <person name="Lupas A.N."/>
            <person name="Baumeister W."/>
        </authorList>
    </citation>
    <scope>NUCLEOTIDE SEQUENCE [LARGE SCALE GENOMIC DNA]</scope>
    <source>
        <strain evidence="3">ATCC 25905 / DSM 1728 / JCM 9062 / NBRC 15155 / AMRC-C165</strain>
    </source>
</reference>
<dbReference type="eggNOG" id="arCOG04734">
    <property type="taxonomic scope" value="Archaea"/>
</dbReference>
<accession>Q9HKL7</accession>
<dbReference type="EnsemblBacteria" id="CAC11720">
    <property type="protein sequence ID" value="CAC11720"/>
    <property type="gene ID" value="CAC11720"/>
</dbReference>
<dbReference type="Pfam" id="PF13649">
    <property type="entry name" value="Methyltransf_25"/>
    <property type="match status" value="1"/>
</dbReference>
<dbReference type="CDD" id="cd02440">
    <property type="entry name" value="AdoMet_MTases"/>
    <property type="match status" value="1"/>
</dbReference>
<evidence type="ECO:0000259" key="1">
    <source>
        <dbReference type="Pfam" id="PF13649"/>
    </source>
</evidence>
<evidence type="ECO:0000313" key="3">
    <source>
        <dbReference type="Proteomes" id="UP000001024"/>
    </source>
</evidence>
<organism evidence="2 3">
    <name type="scientific">Thermoplasma acidophilum (strain ATCC 25905 / DSM 1728 / JCM 9062 / NBRC 15155 / AMRC-C165)</name>
    <dbReference type="NCBI Taxonomy" id="273075"/>
    <lineage>
        <taxon>Archaea</taxon>
        <taxon>Methanobacteriati</taxon>
        <taxon>Thermoplasmatota</taxon>
        <taxon>Thermoplasmata</taxon>
        <taxon>Thermoplasmatales</taxon>
        <taxon>Thermoplasmataceae</taxon>
        <taxon>Thermoplasma</taxon>
    </lineage>
</organism>
<sequence>MKDTEDAFGHALMDYADGKCSYEMVETRNGKIDVTSISYYFRDHDQWPSMEREAIRYAKGRVVDVGAGAGRHSLYLQDQGFDVTALDISPLAVEVMKHRGVKNAKIASIDEVEPGWDTMILLGNNFGLMRTIDEAMAFLRRFYSESSDDARIIAETTDPLSAGFQSDKGYPGELEIRVIYREYRSEWFRYLLADRQKLREIIKDTGWKIDHFYDIADVDVYCFVLSK</sequence>
<evidence type="ECO:0000313" key="2">
    <source>
        <dbReference type="EMBL" id="CAC11720.1"/>
    </source>
</evidence>
<dbReference type="STRING" id="273075.gene:9571800"/>
<dbReference type="InterPro" id="IPR041698">
    <property type="entry name" value="Methyltransf_25"/>
</dbReference>
<feature type="domain" description="Methyltransferase" evidence="1">
    <location>
        <begin position="62"/>
        <end position="103"/>
    </location>
</feature>
<dbReference type="Gene3D" id="3.40.50.150">
    <property type="entry name" value="Vaccinia Virus protein VP39"/>
    <property type="match status" value="1"/>
</dbReference>
<dbReference type="PaxDb" id="273075-Ta0580"/>
<dbReference type="EMBL" id="AL445064">
    <property type="protein sequence ID" value="CAC11720.1"/>
    <property type="molecule type" value="Genomic_DNA"/>
</dbReference>
<keyword evidence="3" id="KW-1185">Reference proteome</keyword>
<dbReference type="InParanoid" id="Q9HKL7"/>
<dbReference type="RefSeq" id="WP_010901005.1">
    <property type="nucleotide sequence ID" value="NC_002578.1"/>
</dbReference>
<dbReference type="HOGENOM" id="CLU_071501_1_0_2"/>
<gene>
    <name evidence="2" type="ordered locus">Ta0580</name>
</gene>
<dbReference type="Proteomes" id="UP000001024">
    <property type="component" value="Chromosome"/>
</dbReference>
<dbReference type="InterPro" id="IPR029063">
    <property type="entry name" value="SAM-dependent_MTases_sf"/>
</dbReference>
<name>Q9HKL7_THEAC</name>
<protein>
    <recommendedName>
        <fullName evidence="1">Methyltransferase domain-containing protein</fullName>
    </recommendedName>
</protein>
<proteinExistence type="predicted"/>
<dbReference type="KEGG" id="tac:Ta0580"/>